<keyword evidence="1" id="KW-0863">Zinc-finger</keyword>
<dbReference type="Gene3D" id="4.10.60.10">
    <property type="entry name" value="Zinc finger, CCHC-type"/>
    <property type="match status" value="1"/>
</dbReference>
<evidence type="ECO:0000313" key="5">
    <source>
        <dbReference type="Proteomes" id="UP001231189"/>
    </source>
</evidence>
<dbReference type="AlphaFoldDB" id="A0AAD8X7C6"/>
<feature type="compositionally biased region" description="Basic and acidic residues" evidence="2">
    <location>
        <begin position="64"/>
        <end position="73"/>
    </location>
</feature>
<accession>A0AAD8X7C6</accession>
<dbReference type="SUPFAM" id="SSF57756">
    <property type="entry name" value="Retrovirus zinc finger-like domains"/>
    <property type="match status" value="1"/>
</dbReference>
<evidence type="ECO:0000259" key="3">
    <source>
        <dbReference type="PROSITE" id="PS50158"/>
    </source>
</evidence>
<comment type="caution">
    <text evidence="4">The sequence shown here is derived from an EMBL/GenBank/DDBJ whole genome shotgun (WGS) entry which is preliminary data.</text>
</comment>
<proteinExistence type="predicted"/>
<name>A0AAD8X7C6_LOLMU</name>
<keyword evidence="1" id="KW-0862">Zinc</keyword>
<dbReference type="Proteomes" id="UP001231189">
    <property type="component" value="Unassembled WGS sequence"/>
</dbReference>
<feature type="domain" description="CCHC-type" evidence="3">
    <location>
        <begin position="110"/>
        <end position="125"/>
    </location>
</feature>
<dbReference type="GO" id="GO:0008270">
    <property type="term" value="F:zinc ion binding"/>
    <property type="evidence" value="ECO:0007669"/>
    <property type="project" value="UniProtKB-KW"/>
</dbReference>
<dbReference type="EMBL" id="JAUUTY010000001">
    <property type="protein sequence ID" value="KAK1696454.1"/>
    <property type="molecule type" value="Genomic_DNA"/>
</dbReference>
<organism evidence="4 5">
    <name type="scientific">Lolium multiflorum</name>
    <name type="common">Italian ryegrass</name>
    <name type="synonym">Lolium perenne subsp. multiflorum</name>
    <dbReference type="NCBI Taxonomy" id="4521"/>
    <lineage>
        <taxon>Eukaryota</taxon>
        <taxon>Viridiplantae</taxon>
        <taxon>Streptophyta</taxon>
        <taxon>Embryophyta</taxon>
        <taxon>Tracheophyta</taxon>
        <taxon>Spermatophyta</taxon>
        <taxon>Magnoliopsida</taxon>
        <taxon>Liliopsida</taxon>
        <taxon>Poales</taxon>
        <taxon>Poaceae</taxon>
        <taxon>BOP clade</taxon>
        <taxon>Pooideae</taxon>
        <taxon>Poodae</taxon>
        <taxon>Poeae</taxon>
        <taxon>Poeae Chloroplast Group 2 (Poeae type)</taxon>
        <taxon>Loliodinae</taxon>
        <taxon>Loliinae</taxon>
        <taxon>Lolium</taxon>
    </lineage>
</organism>
<keyword evidence="5" id="KW-1185">Reference proteome</keyword>
<feature type="region of interest" description="Disordered" evidence="2">
    <location>
        <begin position="165"/>
        <end position="187"/>
    </location>
</feature>
<dbReference type="PROSITE" id="PS50158">
    <property type="entry name" value="ZF_CCHC"/>
    <property type="match status" value="1"/>
</dbReference>
<protein>
    <recommendedName>
        <fullName evidence="3">CCHC-type domain-containing protein</fullName>
    </recommendedName>
</protein>
<dbReference type="SMART" id="SM00343">
    <property type="entry name" value="ZnF_C2HC"/>
    <property type="match status" value="2"/>
</dbReference>
<gene>
    <name evidence="4" type="ORF">QYE76_013151</name>
</gene>
<feature type="compositionally biased region" description="Polar residues" evidence="2">
    <location>
        <begin position="1"/>
        <end position="15"/>
    </location>
</feature>
<sequence length="227" mass="25514">MASSASHPSGFSQRWQRAGSAESVSSASPDRDAHVSGMGLSSASSGNGVEAPRVELTPQVPAAERGRVHDRLAWEQPRPSKKTMWRRRVEARADATAGRGAAAPEMDGLCFRCYEPGHRKRECTNDELCVRCWVRGHPARECKRPRSPASEEELRNLALAKLARRRSPVRAAQVGSRRGPVRESARAAAPLRHRHGLLRGRLRLHHHRRPRRHHLRHQELLRWPLSP</sequence>
<reference evidence="4" key="1">
    <citation type="submission" date="2023-07" db="EMBL/GenBank/DDBJ databases">
        <title>A chromosome-level genome assembly of Lolium multiflorum.</title>
        <authorList>
            <person name="Chen Y."/>
            <person name="Copetti D."/>
            <person name="Kolliker R."/>
            <person name="Studer B."/>
        </authorList>
    </citation>
    <scope>NUCLEOTIDE SEQUENCE</scope>
    <source>
        <strain evidence="4">02402/16</strain>
        <tissue evidence="4">Leaf</tissue>
    </source>
</reference>
<dbReference type="GO" id="GO:0003676">
    <property type="term" value="F:nucleic acid binding"/>
    <property type="evidence" value="ECO:0007669"/>
    <property type="project" value="InterPro"/>
</dbReference>
<evidence type="ECO:0000256" key="2">
    <source>
        <dbReference type="SAM" id="MobiDB-lite"/>
    </source>
</evidence>
<dbReference type="InterPro" id="IPR036875">
    <property type="entry name" value="Znf_CCHC_sf"/>
</dbReference>
<evidence type="ECO:0000256" key="1">
    <source>
        <dbReference type="PROSITE-ProRule" id="PRU00047"/>
    </source>
</evidence>
<dbReference type="InterPro" id="IPR001878">
    <property type="entry name" value="Znf_CCHC"/>
</dbReference>
<feature type="region of interest" description="Disordered" evidence="2">
    <location>
        <begin position="1"/>
        <end position="86"/>
    </location>
</feature>
<keyword evidence="1" id="KW-0479">Metal-binding</keyword>
<evidence type="ECO:0000313" key="4">
    <source>
        <dbReference type="EMBL" id="KAK1696454.1"/>
    </source>
</evidence>